<dbReference type="GO" id="GO:0005975">
    <property type="term" value="P:carbohydrate metabolic process"/>
    <property type="evidence" value="ECO:0007669"/>
    <property type="project" value="UniProtKB-ARBA"/>
</dbReference>
<keyword evidence="5" id="KW-0572">Peptidoglycan-anchor</keyword>
<evidence type="ECO:0000259" key="7">
    <source>
        <dbReference type="Pfam" id="PF17802"/>
    </source>
</evidence>
<dbReference type="InterPro" id="IPR041171">
    <property type="entry name" value="SDR_Ig"/>
</dbReference>
<evidence type="ECO:0000256" key="6">
    <source>
        <dbReference type="SAM" id="Phobius"/>
    </source>
</evidence>
<dbReference type="Pfam" id="PF17802">
    <property type="entry name" value="SpaA"/>
    <property type="match status" value="1"/>
</dbReference>
<evidence type="ECO:0000313" key="10">
    <source>
        <dbReference type="EMBL" id="RZS60744.1"/>
    </source>
</evidence>
<dbReference type="Gene3D" id="2.60.40.10">
    <property type="entry name" value="Immunoglobulins"/>
    <property type="match status" value="1"/>
</dbReference>
<keyword evidence="2" id="KW-0134">Cell wall</keyword>
<dbReference type="InterPro" id="IPR008966">
    <property type="entry name" value="Adhesion_dom_sf"/>
</dbReference>
<dbReference type="InterPro" id="IPR041033">
    <property type="entry name" value="SpaA_PFL_dom_1"/>
</dbReference>
<name>A0A4Q7M091_9MICO</name>
<sequence length="614" mass="64332">MRVTLGRACSATRLVACAAVALLVGVLVIGVLPAPAGAKPIDDAITGLTVSPMNPLPGQSVELRLQWAVPNDTEAGDTFALALPGALELITTAFELRDGAGNLVATAVVDDGQAVFTLSDYVTTHTNVRGTARFWVRISDDAEKGDEFTFTVGSTTTTIIVGDPGGPGTGGPADLSATKYGHLRGEEGYGGEGDYIDYVVKTPVGPFDTVTFKDTLGEGQAYVCHDTDDADAPSVVYYKIDPDTGDYLATDYPKEDETTIDCAPESATLTVTVKDVPEEFIAVLTYTVQVTEYLDVYENSALITTDRTTDEVPSEVIRMGAGGDGEGDVSDKQATVTVAKTANPTTGTVVGPGQVVTYTLAFDHDGTGEAAVDYTDRLTDVLDDADFVEVIRDGGLSVTRLENGDVRITGSLGADATVSYSVKVKPATQSPTGGDHTLRNVIVKTGEDDGPSTEHPVRYVYVAKVDEHRVALDGAQFALLNDADGTSVDLTQTDTGIFVSGALERGVYRLQEVQAPEGYQLLAEPVRFKVGDQGAVTLTSPSGTGPVTVSLSDDGVYVITVSDRRAYTLPLTGGSGAAAFWLCGGAVLSIVAASLVVGRVRAITQRRQTETASR</sequence>
<evidence type="ECO:0000256" key="5">
    <source>
        <dbReference type="ARBA" id="ARBA00023088"/>
    </source>
</evidence>
<evidence type="ECO:0000256" key="1">
    <source>
        <dbReference type="ARBA" id="ARBA00004168"/>
    </source>
</evidence>
<dbReference type="InterPro" id="IPR013783">
    <property type="entry name" value="Ig-like_fold"/>
</dbReference>
<keyword evidence="3" id="KW-0964">Secreted</keyword>
<dbReference type="Proteomes" id="UP000293852">
    <property type="component" value="Unassembled WGS sequence"/>
</dbReference>
<dbReference type="Pfam" id="PF25549">
    <property type="entry name" value="DUF7927"/>
    <property type="match status" value="1"/>
</dbReference>
<dbReference type="GO" id="GO:0007155">
    <property type="term" value="P:cell adhesion"/>
    <property type="evidence" value="ECO:0007669"/>
    <property type="project" value="InterPro"/>
</dbReference>
<dbReference type="Gene3D" id="2.60.40.1280">
    <property type="match status" value="1"/>
</dbReference>
<comment type="caution">
    <text evidence="10">The sequence shown here is derived from an EMBL/GenBank/DDBJ whole genome shotgun (WGS) entry which is preliminary data.</text>
</comment>
<keyword evidence="6" id="KW-0472">Membrane</keyword>
<evidence type="ECO:0000259" key="8">
    <source>
        <dbReference type="Pfam" id="PF17961"/>
    </source>
</evidence>
<keyword evidence="6" id="KW-0812">Transmembrane</keyword>
<feature type="domain" description="DUF7927" evidence="9">
    <location>
        <begin position="336"/>
        <end position="452"/>
    </location>
</feature>
<dbReference type="Gene3D" id="2.60.40.740">
    <property type="match status" value="1"/>
</dbReference>
<evidence type="ECO:0000259" key="9">
    <source>
        <dbReference type="Pfam" id="PF25549"/>
    </source>
</evidence>
<comment type="subcellular location">
    <subcellularLocation>
        <location evidence="1">Secreted</location>
        <location evidence="1">Cell wall</location>
        <topology evidence="1">Peptidoglycan-anchor</topology>
    </subcellularLocation>
</comment>
<accession>A0A4Q7M091</accession>
<keyword evidence="4" id="KW-0732">Signal</keyword>
<dbReference type="InterPro" id="IPR011252">
    <property type="entry name" value="Fibrogen-bd_dom1"/>
</dbReference>
<dbReference type="SUPFAM" id="SSF49401">
    <property type="entry name" value="Bacterial adhesins"/>
    <property type="match status" value="1"/>
</dbReference>
<keyword evidence="11" id="KW-1185">Reference proteome</keyword>
<protein>
    <submittedName>
        <fullName evidence="10">Uncharacterized protein</fullName>
    </submittedName>
</protein>
<evidence type="ECO:0000256" key="4">
    <source>
        <dbReference type="ARBA" id="ARBA00022729"/>
    </source>
</evidence>
<dbReference type="InterPro" id="IPR057687">
    <property type="entry name" value="DUF7927"/>
</dbReference>
<gene>
    <name evidence="10" type="ORF">EV386_1022</name>
</gene>
<organism evidence="10 11">
    <name type="scientific">Xylanimonas ulmi</name>
    <dbReference type="NCBI Taxonomy" id="228973"/>
    <lineage>
        <taxon>Bacteria</taxon>
        <taxon>Bacillati</taxon>
        <taxon>Actinomycetota</taxon>
        <taxon>Actinomycetes</taxon>
        <taxon>Micrococcales</taxon>
        <taxon>Promicromonosporaceae</taxon>
        <taxon>Xylanimonas</taxon>
    </lineage>
</organism>
<keyword evidence="6" id="KW-1133">Transmembrane helix</keyword>
<reference evidence="10 11" key="1">
    <citation type="submission" date="2019-02" db="EMBL/GenBank/DDBJ databases">
        <title>Sequencing the genomes of 1000 actinobacteria strains.</title>
        <authorList>
            <person name="Klenk H.-P."/>
        </authorList>
    </citation>
    <scope>NUCLEOTIDE SEQUENCE [LARGE SCALE GENOMIC DNA]</scope>
    <source>
        <strain evidence="10 11">DSM 16932</strain>
    </source>
</reference>
<dbReference type="AlphaFoldDB" id="A0A4Q7M091"/>
<feature type="domain" description="SDR-like Ig" evidence="8">
    <location>
        <begin position="58"/>
        <end position="141"/>
    </location>
</feature>
<dbReference type="EMBL" id="SGWX01000001">
    <property type="protein sequence ID" value="RZS60744.1"/>
    <property type="molecule type" value="Genomic_DNA"/>
</dbReference>
<evidence type="ECO:0000256" key="3">
    <source>
        <dbReference type="ARBA" id="ARBA00022525"/>
    </source>
</evidence>
<evidence type="ECO:0000313" key="11">
    <source>
        <dbReference type="Proteomes" id="UP000293852"/>
    </source>
</evidence>
<dbReference type="OrthoDB" id="5142801at2"/>
<dbReference type="Pfam" id="PF17961">
    <property type="entry name" value="Big_8"/>
    <property type="match status" value="1"/>
</dbReference>
<evidence type="ECO:0000256" key="2">
    <source>
        <dbReference type="ARBA" id="ARBA00022512"/>
    </source>
</evidence>
<proteinExistence type="predicted"/>
<feature type="domain" description="SpaA-like prealbumin fold" evidence="7">
    <location>
        <begin position="460"/>
        <end position="538"/>
    </location>
</feature>
<dbReference type="RefSeq" id="WP_130412902.1">
    <property type="nucleotide sequence ID" value="NZ_SGWX01000001.1"/>
</dbReference>
<feature type="transmembrane region" description="Helical" evidence="6">
    <location>
        <begin position="578"/>
        <end position="598"/>
    </location>
</feature>